<dbReference type="GO" id="GO:0004672">
    <property type="term" value="F:protein kinase activity"/>
    <property type="evidence" value="ECO:0007669"/>
    <property type="project" value="InterPro"/>
</dbReference>
<feature type="compositionally biased region" description="Polar residues" evidence="2">
    <location>
        <begin position="1"/>
        <end position="12"/>
    </location>
</feature>
<dbReference type="PANTHER" id="PTHR11909">
    <property type="entry name" value="CASEIN KINASE-RELATED"/>
    <property type="match status" value="1"/>
</dbReference>
<feature type="region of interest" description="Disordered" evidence="2">
    <location>
        <begin position="1"/>
        <end position="21"/>
    </location>
</feature>
<dbReference type="GO" id="GO:0005524">
    <property type="term" value="F:ATP binding"/>
    <property type="evidence" value="ECO:0007669"/>
    <property type="project" value="UniProtKB-UniRule"/>
</dbReference>
<dbReference type="InterPro" id="IPR017441">
    <property type="entry name" value="Protein_kinase_ATP_BS"/>
</dbReference>
<evidence type="ECO:0000313" key="5">
    <source>
        <dbReference type="Proteomes" id="UP000320333"/>
    </source>
</evidence>
<evidence type="ECO:0000256" key="1">
    <source>
        <dbReference type="PROSITE-ProRule" id="PRU10141"/>
    </source>
</evidence>
<keyword evidence="1" id="KW-0547">Nucleotide-binding</keyword>
<dbReference type="SMART" id="SM00220">
    <property type="entry name" value="S_TKc"/>
    <property type="match status" value="1"/>
</dbReference>
<dbReference type="STRING" id="246404.A0A507CT75"/>
<dbReference type="InterPro" id="IPR000719">
    <property type="entry name" value="Prot_kinase_dom"/>
</dbReference>
<feature type="domain" description="Protein kinase" evidence="3">
    <location>
        <begin position="99"/>
        <end position="374"/>
    </location>
</feature>
<evidence type="ECO:0000313" key="4">
    <source>
        <dbReference type="EMBL" id="TPX42298.1"/>
    </source>
</evidence>
<dbReference type="Gene3D" id="1.10.510.10">
    <property type="entry name" value="Transferase(Phosphotransferase) domain 1"/>
    <property type="match status" value="1"/>
</dbReference>
<comment type="caution">
    <text evidence="4">The sequence shown here is derived from an EMBL/GenBank/DDBJ whole genome shotgun (WGS) entry which is preliminary data.</text>
</comment>
<dbReference type="Proteomes" id="UP000320333">
    <property type="component" value="Unassembled WGS sequence"/>
</dbReference>
<dbReference type="EMBL" id="QEAP01001651">
    <property type="protein sequence ID" value="TPX42298.1"/>
    <property type="molecule type" value="Genomic_DNA"/>
</dbReference>
<proteinExistence type="predicted"/>
<keyword evidence="5" id="KW-1185">Reference proteome</keyword>
<name>A0A507CT75_9FUNG</name>
<dbReference type="PROSITE" id="PS00107">
    <property type="entry name" value="PROTEIN_KINASE_ATP"/>
    <property type="match status" value="1"/>
</dbReference>
<dbReference type="AlphaFoldDB" id="A0A507CT75"/>
<feature type="binding site" evidence="1">
    <location>
        <position position="128"/>
    </location>
    <ligand>
        <name>ATP</name>
        <dbReference type="ChEBI" id="CHEBI:30616"/>
    </ligand>
</feature>
<dbReference type="InterPro" id="IPR050235">
    <property type="entry name" value="CK1_Ser-Thr_kinase"/>
</dbReference>
<dbReference type="PROSITE" id="PS50011">
    <property type="entry name" value="PROTEIN_KINASE_DOM"/>
    <property type="match status" value="1"/>
</dbReference>
<dbReference type="Pfam" id="PF00069">
    <property type="entry name" value="Pkinase"/>
    <property type="match status" value="1"/>
</dbReference>
<gene>
    <name evidence="4" type="ORF">CcCBS67573_g10520</name>
</gene>
<organism evidence="4 5">
    <name type="scientific">Chytriomyces confervae</name>
    <dbReference type="NCBI Taxonomy" id="246404"/>
    <lineage>
        <taxon>Eukaryota</taxon>
        <taxon>Fungi</taxon>
        <taxon>Fungi incertae sedis</taxon>
        <taxon>Chytridiomycota</taxon>
        <taxon>Chytridiomycota incertae sedis</taxon>
        <taxon>Chytridiomycetes</taxon>
        <taxon>Chytridiales</taxon>
        <taxon>Chytriomycetaceae</taxon>
        <taxon>Chytriomyces</taxon>
    </lineage>
</organism>
<dbReference type="InterPro" id="IPR011009">
    <property type="entry name" value="Kinase-like_dom_sf"/>
</dbReference>
<sequence>MHNTSDWRSSTHAGGDSVTPVASYTMPSAEWAVHIPSHQSVHNDPFNTHMSHLAIADSLPAAAPPHPDIVGGGGGGGGDGGEQQQDEMEPFDYVGNGRWKVSDMIGAGSFGQVFAAVDVQSGVHVAIKRELRASRRTQLPHEYAVYQLLKPYDGFPRIYYMGTEGEYNILVMERLGPSLKTLLKESPAEKIPLRTIVQMAPQMIRRLQSVHDAGVIFRDIKPDQFCIGRYNSDLSDRPTAYLIDFGLATAYRDAQGRHVKNPKPIKNMPKTGTARYASLNVHKGKHHSRRDDLESLGYMLVEAAKGPLPWTGIRAVTSTDGWRKIGICKDDLAIAELCDGLPVEFANVIEHARELRFAEDPDYMGLISGFVSLLMRLDEEDPSGAVGGLKWRIEVPDDGYGRS</sequence>
<keyword evidence="1" id="KW-0067">ATP-binding</keyword>
<evidence type="ECO:0000259" key="3">
    <source>
        <dbReference type="PROSITE" id="PS50011"/>
    </source>
</evidence>
<feature type="compositionally biased region" description="Gly residues" evidence="2">
    <location>
        <begin position="70"/>
        <end position="81"/>
    </location>
</feature>
<protein>
    <recommendedName>
        <fullName evidence="3">Protein kinase domain-containing protein</fullName>
    </recommendedName>
</protein>
<reference evidence="4 5" key="1">
    <citation type="journal article" date="2019" name="Sci. Rep.">
        <title>Comparative genomics of chytrid fungi reveal insights into the obligate biotrophic and pathogenic lifestyle of Synchytrium endobioticum.</title>
        <authorList>
            <person name="van de Vossenberg B.T.L.H."/>
            <person name="Warris S."/>
            <person name="Nguyen H.D.T."/>
            <person name="van Gent-Pelzer M.P.E."/>
            <person name="Joly D.L."/>
            <person name="van de Geest H.C."/>
            <person name="Bonants P.J.M."/>
            <person name="Smith D.S."/>
            <person name="Levesque C.A."/>
            <person name="van der Lee T.A.J."/>
        </authorList>
    </citation>
    <scope>NUCLEOTIDE SEQUENCE [LARGE SCALE GENOMIC DNA]</scope>
    <source>
        <strain evidence="4 5">CBS 675.73</strain>
    </source>
</reference>
<evidence type="ECO:0000256" key="2">
    <source>
        <dbReference type="SAM" id="MobiDB-lite"/>
    </source>
</evidence>
<accession>A0A507CT75</accession>
<dbReference type="CDD" id="cd14016">
    <property type="entry name" value="STKc_CK1"/>
    <property type="match status" value="1"/>
</dbReference>
<dbReference type="OrthoDB" id="5979581at2759"/>
<dbReference type="SUPFAM" id="SSF56112">
    <property type="entry name" value="Protein kinase-like (PK-like)"/>
    <property type="match status" value="1"/>
</dbReference>
<feature type="region of interest" description="Disordered" evidence="2">
    <location>
        <begin position="62"/>
        <end position="85"/>
    </location>
</feature>